<dbReference type="Gene3D" id="2.60.120.260">
    <property type="entry name" value="Galactose-binding domain-like"/>
    <property type="match status" value="1"/>
</dbReference>
<dbReference type="EC" id="3.2.1.23" evidence="3"/>
<dbReference type="InterPro" id="IPR006104">
    <property type="entry name" value="Glyco_hydro_2_N"/>
</dbReference>
<dbReference type="Pfam" id="PF02837">
    <property type="entry name" value="Glyco_hydro_2_N"/>
    <property type="match status" value="1"/>
</dbReference>
<evidence type="ECO:0000256" key="2">
    <source>
        <dbReference type="ARBA" id="ARBA00007401"/>
    </source>
</evidence>
<keyword evidence="5 7" id="KW-0326">Glycosidase</keyword>
<comment type="catalytic activity">
    <reaction evidence="1">
        <text>Hydrolysis of terminal non-reducing beta-D-galactose residues in beta-D-galactosides.</text>
        <dbReference type="EC" id="3.2.1.23"/>
    </reaction>
</comment>
<comment type="caution">
    <text evidence="7">The sequence shown here is derived from an EMBL/GenBank/DDBJ whole genome shotgun (WGS) entry which is preliminary data.</text>
</comment>
<dbReference type="GO" id="GO:0009341">
    <property type="term" value="C:beta-galactosidase complex"/>
    <property type="evidence" value="ECO:0007669"/>
    <property type="project" value="TreeGrafter"/>
</dbReference>
<dbReference type="EMBL" id="SNRX01000204">
    <property type="protein sequence ID" value="KAA6299868.1"/>
    <property type="molecule type" value="Genomic_DNA"/>
</dbReference>
<dbReference type="InterPro" id="IPR008979">
    <property type="entry name" value="Galactose-bd-like_sf"/>
</dbReference>
<feature type="domain" description="Glycosyl hydrolases family 2 sugar binding" evidence="6">
    <location>
        <begin position="63"/>
        <end position="229"/>
    </location>
</feature>
<dbReference type="PANTHER" id="PTHR46323:SF2">
    <property type="entry name" value="BETA-GALACTOSIDASE"/>
    <property type="match status" value="1"/>
</dbReference>
<evidence type="ECO:0000313" key="8">
    <source>
        <dbReference type="Proteomes" id="UP000324575"/>
    </source>
</evidence>
<proteinExistence type="inferred from homology"/>
<keyword evidence="4 7" id="KW-0378">Hydrolase</keyword>
<protein>
    <recommendedName>
        <fullName evidence="3">beta-galactosidase</fullName>
        <ecNumber evidence="3">3.2.1.23</ecNumber>
    </recommendedName>
</protein>
<gene>
    <name evidence="7" type="ORF">EZS26_003994</name>
</gene>
<evidence type="ECO:0000256" key="5">
    <source>
        <dbReference type="ARBA" id="ARBA00023295"/>
    </source>
</evidence>
<evidence type="ECO:0000259" key="6">
    <source>
        <dbReference type="Pfam" id="PF02837"/>
    </source>
</evidence>
<evidence type="ECO:0000256" key="3">
    <source>
        <dbReference type="ARBA" id="ARBA00012756"/>
    </source>
</evidence>
<reference evidence="7 8" key="1">
    <citation type="submission" date="2019-03" db="EMBL/GenBank/DDBJ databases">
        <title>Single cell metagenomics reveals metabolic interactions within the superorganism composed of flagellate Streblomastix strix and complex community of Bacteroidetes bacteria on its surface.</title>
        <authorList>
            <person name="Treitli S.C."/>
            <person name="Kolisko M."/>
            <person name="Husnik F."/>
            <person name="Keeling P."/>
            <person name="Hampl V."/>
        </authorList>
    </citation>
    <scope>NUCLEOTIDE SEQUENCE [LARGE SCALE GENOMIC DNA]</scope>
    <source>
        <strain evidence="7">St1</strain>
    </source>
</reference>
<evidence type="ECO:0000256" key="1">
    <source>
        <dbReference type="ARBA" id="ARBA00001412"/>
    </source>
</evidence>
<evidence type="ECO:0000256" key="4">
    <source>
        <dbReference type="ARBA" id="ARBA00022801"/>
    </source>
</evidence>
<feature type="non-terminal residue" evidence="7">
    <location>
        <position position="242"/>
    </location>
</feature>
<dbReference type="Proteomes" id="UP000324575">
    <property type="component" value="Unassembled WGS sequence"/>
</dbReference>
<name>A0A5M8NU90_9BACT</name>
<dbReference type="GO" id="GO:0005990">
    <property type="term" value="P:lactose catabolic process"/>
    <property type="evidence" value="ECO:0007669"/>
    <property type="project" value="TreeGrafter"/>
</dbReference>
<accession>A0A5M8NU90</accession>
<dbReference type="InterPro" id="IPR050347">
    <property type="entry name" value="Bact_Beta-galactosidase"/>
</dbReference>
<dbReference type="PANTHER" id="PTHR46323">
    <property type="entry name" value="BETA-GALACTOSIDASE"/>
    <property type="match status" value="1"/>
</dbReference>
<dbReference type="SUPFAM" id="SSF49785">
    <property type="entry name" value="Galactose-binding domain-like"/>
    <property type="match status" value="1"/>
</dbReference>
<organism evidence="7 8">
    <name type="scientific">Candidatus Ordinivivax streblomastigis</name>
    <dbReference type="NCBI Taxonomy" id="2540710"/>
    <lineage>
        <taxon>Bacteria</taxon>
        <taxon>Pseudomonadati</taxon>
        <taxon>Bacteroidota</taxon>
        <taxon>Bacteroidia</taxon>
        <taxon>Bacteroidales</taxon>
        <taxon>Candidatus Ordinivivax</taxon>
    </lineage>
</organism>
<comment type="similarity">
    <text evidence="2">Belongs to the glycosyl hydrolase 2 family.</text>
</comment>
<sequence>MRKTIFIFCLAFSFYNNIQAQTPEWENPEIFEINKESTRATALPYSNESQAIADVYANSPYYQSLDGTWKFDWHQCPADKPEGFFQEGYDTSKWGTIQVPGNWEIQGYGTPIYTNITYPHPKNPPYIDHNDNPVGCYIRDFNISKEWDGRRVYLHFESGLTAMYIWVNGQKVGYSQVTKSPAEIDITSYVRQGKNTIAIEGYRWSDGSYLEDQDFWRLSGFDRGSYLYSTAQIRIQDFFAQG</sequence>
<dbReference type="GO" id="GO:0004565">
    <property type="term" value="F:beta-galactosidase activity"/>
    <property type="evidence" value="ECO:0007669"/>
    <property type="project" value="UniProtKB-EC"/>
</dbReference>
<dbReference type="AlphaFoldDB" id="A0A5M8NU90"/>
<evidence type="ECO:0000313" key="7">
    <source>
        <dbReference type="EMBL" id="KAA6299868.1"/>
    </source>
</evidence>